<evidence type="ECO:0000313" key="2">
    <source>
        <dbReference type="EMBL" id="MPC32605.1"/>
    </source>
</evidence>
<protein>
    <submittedName>
        <fullName evidence="2">Uncharacterized protein</fullName>
    </submittedName>
</protein>
<proteinExistence type="predicted"/>
<evidence type="ECO:0000313" key="3">
    <source>
        <dbReference type="Proteomes" id="UP000324222"/>
    </source>
</evidence>
<feature type="region of interest" description="Disordered" evidence="1">
    <location>
        <begin position="1"/>
        <end position="43"/>
    </location>
</feature>
<dbReference type="Proteomes" id="UP000324222">
    <property type="component" value="Unassembled WGS sequence"/>
</dbReference>
<gene>
    <name evidence="2" type="ORF">E2C01_025924</name>
</gene>
<reference evidence="2 3" key="1">
    <citation type="submission" date="2019-05" db="EMBL/GenBank/DDBJ databases">
        <title>Another draft genome of Portunus trituberculatus and its Hox gene families provides insights of decapod evolution.</title>
        <authorList>
            <person name="Jeong J.-H."/>
            <person name="Song I."/>
            <person name="Kim S."/>
            <person name="Choi T."/>
            <person name="Kim D."/>
            <person name="Ryu S."/>
            <person name="Kim W."/>
        </authorList>
    </citation>
    <scope>NUCLEOTIDE SEQUENCE [LARGE SCALE GENOMIC DNA]</scope>
    <source>
        <tissue evidence="2">Muscle</tissue>
    </source>
</reference>
<dbReference type="EMBL" id="VSRR010002660">
    <property type="protein sequence ID" value="MPC32605.1"/>
    <property type="molecule type" value="Genomic_DNA"/>
</dbReference>
<comment type="caution">
    <text evidence="2">The sequence shown here is derived from an EMBL/GenBank/DDBJ whole genome shotgun (WGS) entry which is preliminary data.</text>
</comment>
<organism evidence="2 3">
    <name type="scientific">Portunus trituberculatus</name>
    <name type="common">Swimming crab</name>
    <name type="synonym">Neptunus trituberculatus</name>
    <dbReference type="NCBI Taxonomy" id="210409"/>
    <lineage>
        <taxon>Eukaryota</taxon>
        <taxon>Metazoa</taxon>
        <taxon>Ecdysozoa</taxon>
        <taxon>Arthropoda</taxon>
        <taxon>Crustacea</taxon>
        <taxon>Multicrustacea</taxon>
        <taxon>Malacostraca</taxon>
        <taxon>Eumalacostraca</taxon>
        <taxon>Eucarida</taxon>
        <taxon>Decapoda</taxon>
        <taxon>Pleocyemata</taxon>
        <taxon>Brachyura</taxon>
        <taxon>Eubrachyura</taxon>
        <taxon>Portunoidea</taxon>
        <taxon>Portunidae</taxon>
        <taxon>Portuninae</taxon>
        <taxon>Portunus</taxon>
    </lineage>
</organism>
<keyword evidence="3" id="KW-1185">Reference proteome</keyword>
<accession>A0A5B7EGT7</accession>
<sequence>MHNSLSGVLPATPNALTRPETRTGSSRKPRDAADILHPDGIETHPLQRQASIKRNFPTQHKAISRSSMSGRKNAQTYTLAGLVLLLTVTLHLSSISPLTRLLIGPSTRCPSVQPPPEQ</sequence>
<evidence type="ECO:0000256" key="1">
    <source>
        <dbReference type="SAM" id="MobiDB-lite"/>
    </source>
</evidence>
<dbReference type="AlphaFoldDB" id="A0A5B7EGT7"/>
<feature type="compositionally biased region" description="Basic and acidic residues" evidence="1">
    <location>
        <begin position="28"/>
        <end position="42"/>
    </location>
</feature>
<name>A0A5B7EGT7_PORTR</name>